<evidence type="ECO:0000259" key="2">
    <source>
        <dbReference type="PROSITE" id="PS51782"/>
    </source>
</evidence>
<name>A0A0L0CGP7_LUCCU</name>
<evidence type="ECO:0000256" key="1">
    <source>
        <dbReference type="SAM" id="MobiDB-lite"/>
    </source>
</evidence>
<dbReference type="Pfam" id="PF01476">
    <property type="entry name" value="LysM"/>
    <property type="match status" value="1"/>
</dbReference>
<feature type="compositionally biased region" description="Low complexity" evidence="1">
    <location>
        <begin position="273"/>
        <end position="286"/>
    </location>
</feature>
<organism evidence="3 4">
    <name type="scientific">Lucilia cuprina</name>
    <name type="common">Green bottle fly</name>
    <name type="synonym">Australian sheep blowfly</name>
    <dbReference type="NCBI Taxonomy" id="7375"/>
    <lineage>
        <taxon>Eukaryota</taxon>
        <taxon>Metazoa</taxon>
        <taxon>Ecdysozoa</taxon>
        <taxon>Arthropoda</taxon>
        <taxon>Hexapoda</taxon>
        <taxon>Insecta</taxon>
        <taxon>Pterygota</taxon>
        <taxon>Neoptera</taxon>
        <taxon>Endopterygota</taxon>
        <taxon>Diptera</taxon>
        <taxon>Brachycera</taxon>
        <taxon>Muscomorpha</taxon>
        <taxon>Oestroidea</taxon>
        <taxon>Calliphoridae</taxon>
        <taxon>Luciliinae</taxon>
        <taxon>Lucilia</taxon>
    </lineage>
</organism>
<feature type="domain" description="LysM" evidence="2">
    <location>
        <begin position="62"/>
        <end position="106"/>
    </location>
</feature>
<dbReference type="AlphaFoldDB" id="A0A0L0CGP7"/>
<dbReference type="SUPFAM" id="SSF54106">
    <property type="entry name" value="LysM domain"/>
    <property type="match status" value="1"/>
</dbReference>
<dbReference type="OMA" id="ADIFPQR"/>
<dbReference type="PANTHER" id="PTHR20932">
    <property type="entry name" value="LYSM AND PUTATIVE PEPTIDOGLYCAN-BINDING DOMAIN-CONTAINING PROTEIN"/>
    <property type="match status" value="1"/>
</dbReference>
<dbReference type="SMART" id="SM00257">
    <property type="entry name" value="LysM"/>
    <property type="match status" value="1"/>
</dbReference>
<dbReference type="Gene3D" id="3.10.350.10">
    <property type="entry name" value="LysM domain"/>
    <property type="match status" value="1"/>
</dbReference>
<accession>A0A0L0CGP7</accession>
<comment type="caution">
    <text evidence="3">The sequence shown here is derived from an EMBL/GenBank/DDBJ whole genome shotgun (WGS) entry which is preliminary data.</text>
</comment>
<keyword evidence="4" id="KW-1185">Reference proteome</keyword>
<dbReference type="CDD" id="cd00118">
    <property type="entry name" value="LysM"/>
    <property type="match status" value="1"/>
</dbReference>
<evidence type="ECO:0000313" key="3">
    <source>
        <dbReference type="EMBL" id="KNC30684.1"/>
    </source>
</evidence>
<dbReference type="Proteomes" id="UP000037069">
    <property type="component" value="Unassembled WGS sequence"/>
</dbReference>
<feature type="region of interest" description="Disordered" evidence="1">
    <location>
        <begin position="269"/>
        <end position="301"/>
    </location>
</feature>
<proteinExistence type="predicted"/>
<dbReference type="InterPro" id="IPR045030">
    <property type="entry name" value="LYSM1-4"/>
</dbReference>
<dbReference type="PANTHER" id="PTHR20932:SF8">
    <property type="entry name" value="LD22649P"/>
    <property type="match status" value="1"/>
</dbReference>
<dbReference type="InterPro" id="IPR036779">
    <property type="entry name" value="LysM_dom_sf"/>
</dbReference>
<gene>
    <name evidence="3" type="ORF">FF38_11639</name>
</gene>
<dbReference type="STRING" id="7375.A0A0L0CGP7"/>
<dbReference type="InterPro" id="IPR018392">
    <property type="entry name" value="LysM"/>
</dbReference>
<protein>
    <recommendedName>
        <fullName evidence="2">LysM domain-containing protein</fullName>
    </recommendedName>
</protein>
<evidence type="ECO:0000313" key="4">
    <source>
        <dbReference type="Proteomes" id="UP000037069"/>
    </source>
</evidence>
<sequence length="379" mass="43078">MDYIVKAYKDWKLHSQFHEIVPDMDDEFMFNEKQSIRESARSLKKYGSTCCNHQIRNNETLVRHDVEKTDTLQGIALKYGCTTEQIRRANRLFASDSLFLRQFLLVPVEKSSPYYPNASNLTTSENENNLHNIMENVVMSGGDPLNCTSSSTLSSASASSSSMCSDSNPRPAALPTRPYSIAGELLVQNHENETTLSNCNNGNNKQSKSLDSVAAVMTPEEESRRSINEFLSKIDNTISESRKYVEKSKETISNQTDDDLFVATDVVPRRRNNNLNNSYKKQQNQQPHHIRHSSTGSNSDTAQLLNTTQLRKVQNSLKKLEKQQDDFFEFLTTNKHTINNTNIKNNNNNIININNNNTEILIFSYNNNKQIFSTISPKS</sequence>
<dbReference type="EMBL" id="JRES01000501">
    <property type="protein sequence ID" value="KNC30684.1"/>
    <property type="molecule type" value="Genomic_DNA"/>
</dbReference>
<dbReference type="OrthoDB" id="2107166at2759"/>
<dbReference type="PROSITE" id="PS51782">
    <property type="entry name" value="LYSM"/>
    <property type="match status" value="1"/>
</dbReference>
<reference evidence="3 4" key="1">
    <citation type="journal article" date="2015" name="Nat. Commun.">
        <title>Lucilia cuprina genome unlocks parasitic fly biology to underpin future interventions.</title>
        <authorList>
            <person name="Anstead C.A."/>
            <person name="Korhonen P.K."/>
            <person name="Young N.D."/>
            <person name="Hall R.S."/>
            <person name="Jex A.R."/>
            <person name="Murali S.C."/>
            <person name="Hughes D.S."/>
            <person name="Lee S.F."/>
            <person name="Perry T."/>
            <person name="Stroehlein A.J."/>
            <person name="Ansell B.R."/>
            <person name="Breugelmans B."/>
            <person name="Hofmann A."/>
            <person name="Qu J."/>
            <person name="Dugan S."/>
            <person name="Lee S.L."/>
            <person name="Chao H."/>
            <person name="Dinh H."/>
            <person name="Han Y."/>
            <person name="Doddapaneni H.V."/>
            <person name="Worley K.C."/>
            <person name="Muzny D.M."/>
            <person name="Ioannidis P."/>
            <person name="Waterhouse R.M."/>
            <person name="Zdobnov E.M."/>
            <person name="James P.J."/>
            <person name="Bagnall N.H."/>
            <person name="Kotze A.C."/>
            <person name="Gibbs R.A."/>
            <person name="Richards S."/>
            <person name="Batterham P."/>
            <person name="Gasser R.B."/>
        </authorList>
    </citation>
    <scope>NUCLEOTIDE SEQUENCE [LARGE SCALE GENOMIC DNA]</scope>
    <source>
        <strain evidence="3 4">LS</strain>
        <tissue evidence="3">Full body</tissue>
    </source>
</reference>